<evidence type="ECO:0000313" key="1">
    <source>
        <dbReference type="EMBL" id="MBM6857879.1"/>
    </source>
</evidence>
<gene>
    <name evidence="1" type="ORF">H6D15_09765</name>
</gene>
<dbReference type="RefSeq" id="WP_075318509.1">
    <property type="nucleotide sequence ID" value="NZ_JAAZTS010000013.1"/>
</dbReference>
<organism evidence="1 2">
    <name type="scientific">Caecibacteroides pullorum</name>
    <dbReference type="NCBI Taxonomy" id="2725562"/>
    <lineage>
        <taxon>Bacteria</taxon>
        <taxon>Pseudomonadati</taxon>
        <taxon>Bacteroidota</taxon>
        <taxon>Bacteroidia</taxon>
        <taxon>Bacteroidales</taxon>
        <taxon>Bacteroidaceae</taxon>
        <taxon>Caecibacteroides</taxon>
    </lineage>
</organism>
<dbReference type="Proteomes" id="UP000698924">
    <property type="component" value="Unassembled WGS sequence"/>
</dbReference>
<dbReference type="AlphaFoldDB" id="A0AA40ZUC5"/>
<comment type="caution">
    <text evidence="1">The sequence shown here is derived from an EMBL/GenBank/DDBJ whole genome shotgun (WGS) entry which is preliminary data.</text>
</comment>
<dbReference type="EMBL" id="JACJMO010000013">
    <property type="protein sequence ID" value="MBM6857879.1"/>
    <property type="molecule type" value="Genomic_DNA"/>
</dbReference>
<protein>
    <recommendedName>
        <fullName evidence="3">Lipoprotein</fullName>
    </recommendedName>
</protein>
<sequence>MKGIKIVIIIFLFPGLSGCQHRLVPVLKEYMGKEVPILQCLDTSIYDKYKVDSLDFYLMVHWVDSTNCTKCQLRLDSWMYLLTDMNKLSRKKVKLLFLTSLYNLDKVKKEIVHTPFFVEKIDSSLFTKIGGMLEYRELNTFLIDERQIIRMIGNPIRSQAMRDNYFRVILDQ</sequence>
<reference evidence="1 2" key="1">
    <citation type="journal article" date="2021" name="Sci. Rep.">
        <title>The distribution of antibiotic resistance genes in chicken gut microbiota commensals.</title>
        <authorList>
            <person name="Juricova H."/>
            <person name="Matiasovicova J."/>
            <person name="Kubasova T."/>
            <person name="Cejkova D."/>
            <person name="Rychlik I."/>
        </authorList>
    </citation>
    <scope>NUCLEOTIDE SEQUENCE [LARGE SCALE GENOMIC DNA]</scope>
    <source>
        <strain evidence="1 2">An421</strain>
    </source>
</reference>
<evidence type="ECO:0000313" key="2">
    <source>
        <dbReference type="Proteomes" id="UP000698924"/>
    </source>
</evidence>
<keyword evidence="2" id="KW-1185">Reference proteome</keyword>
<accession>A0AA40ZUC5</accession>
<proteinExistence type="predicted"/>
<name>A0AA40ZUC5_9BACT</name>
<evidence type="ECO:0008006" key="3">
    <source>
        <dbReference type="Google" id="ProtNLM"/>
    </source>
</evidence>
<dbReference type="PROSITE" id="PS51257">
    <property type="entry name" value="PROKAR_LIPOPROTEIN"/>
    <property type="match status" value="1"/>
</dbReference>